<name>A0AAQ4DFV1_AMBAM</name>
<comment type="caution">
    <text evidence="2">The sequence shown here is derived from an EMBL/GenBank/DDBJ whole genome shotgun (WGS) entry which is preliminary data.</text>
</comment>
<feature type="region of interest" description="Disordered" evidence="1">
    <location>
        <begin position="1"/>
        <end position="34"/>
    </location>
</feature>
<proteinExistence type="predicted"/>
<evidence type="ECO:0000313" key="2">
    <source>
        <dbReference type="EMBL" id="KAK8761341.1"/>
    </source>
</evidence>
<dbReference type="EMBL" id="JARKHS020031278">
    <property type="protein sequence ID" value="KAK8761341.1"/>
    <property type="molecule type" value="Genomic_DNA"/>
</dbReference>
<evidence type="ECO:0000256" key="1">
    <source>
        <dbReference type="SAM" id="MobiDB-lite"/>
    </source>
</evidence>
<keyword evidence="3" id="KW-1185">Reference proteome</keyword>
<dbReference type="Proteomes" id="UP001321473">
    <property type="component" value="Unassembled WGS sequence"/>
</dbReference>
<protein>
    <submittedName>
        <fullName evidence="2">Uncharacterized protein</fullName>
    </submittedName>
</protein>
<organism evidence="2 3">
    <name type="scientific">Amblyomma americanum</name>
    <name type="common">Lone star tick</name>
    <dbReference type="NCBI Taxonomy" id="6943"/>
    <lineage>
        <taxon>Eukaryota</taxon>
        <taxon>Metazoa</taxon>
        <taxon>Ecdysozoa</taxon>
        <taxon>Arthropoda</taxon>
        <taxon>Chelicerata</taxon>
        <taxon>Arachnida</taxon>
        <taxon>Acari</taxon>
        <taxon>Parasitiformes</taxon>
        <taxon>Ixodida</taxon>
        <taxon>Ixodoidea</taxon>
        <taxon>Ixodidae</taxon>
        <taxon>Amblyomminae</taxon>
        <taxon>Amblyomma</taxon>
    </lineage>
</organism>
<dbReference type="AlphaFoldDB" id="A0AAQ4DFV1"/>
<gene>
    <name evidence="2" type="ORF">V5799_027392</name>
</gene>
<feature type="compositionally biased region" description="Polar residues" evidence="1">
    <location>
        <begin position="24"/>
        <end position="34"/>
    </location>
</feature>
<sequence length="164" mass="17849">MPWSLEGPSLETWRPRCEDEEDTLPSQERATSQEIELKEDIKEALKANGVYSNDKLCDTMAVLEILGVKAAQHFELLETEDLVARGMPSETADTLLKEFGPAGDEAEAKPEDNASQENGMAVLKSAIGPVAQYTCLGVIGCCIAWTISKSSVWFKEAIISCIPG</sequence>
<reference evidence="2 3" key="1">
    <citation type="journal article" date="2023" name="Arcadia Sci">
        <title>De novo assembly of a long-read Amblyomma americanum tick genome.</title>
        <authorList>
            <person name="Chou S."/>
            <person name="Poskanzer K.E."/>
            <person name="Rollins M."/>
            <person name="Thuy-Boun P.S."/>
        </authorList>
    </citation>
    <scope>NUCLEOTIDE SEQUENCE [LARGE SCALE GENOMIC DNA]</scope>
    <source>
        <strain evidence="2">F_SG_1</strain>
        <tissue evidence="2">Salivary glands</tissue>
    </source>
</reference>
<evidence type="ECO:0000313" key="3">
    <source>
        <dbReference type="Proteomes" id="UP001321473"/>
    </source>
</evidence>
<accession>A0AAQ4DFV1</accession>